<organism evidence="2 3">
    <name type="scientific">Paenibacillus bovis</name>
    <dbReference type="NCBI Taxonomy" id="1616788"/>
    <lineage>
        <taxon>Bacteria</taxon>
        <taxon>Bacillati</taxon>
        <taxon>Bacillota</taxon>
        <taxon>Bacilli</taxon>
        <taxon>Bacillales</taxon>
        <taxon>Paenibacillaceae</taxon>
        <taxon>Paenibacillus</taxon>
    </lineage>
</organism>
<evidence type="ECO:0000313" key="3">
    <source>
        <dbReference type="Proteomes" id="UP000078148"/>
    </source>
</evidence>
<dbReference type="KEGG" id="pbv:AR543_10000"/>
<evidence type="ECO:0000256" key="1">
    <source>
        <dbReference type="SAM" id="MobiDB-lite"/>
    </source>
</evidence>
<keyword evidence="3" id="KW-1185">Reference proteome</keyword>
<reference evidence="3" key="1">
    <citation type="submission" date="2015-10" db="EMBL/GenBank/DDBJ databases">
        <title>Genome of Paenibacillus bovis sp. nov.</title>
        <authorList>
            <person name="Wu Z."/>
            <person name="Gao C."/>
            <person name="Liu Z."/>
            <person name="Zheng H."/>
        </authorList>
    </citation>
    <scope>NUCLEOTIDE SEQUENCE [LARGE SCALE GENOMIC DNA]</scope>
    <source>
        <strain evidence="3">BD3526</strain>
    </source>
</reference>
<dbReference type="RefSeq" id="WP_060534039.1">
    <property type="nucleotide sequence ID" value="NZ_CP013023.1"/>
</dbReference>
<proteinExistence type="predicted"/>
<dbReference type="EMBL" id="CP013023">
    <property type="protein sequence ID" value="ANF96301.1"/>
    <property type="molecule type" value="Genomic_DNA"/>
</dbReference>
<gene>
    <name evidence="2" type="ORF">AR543_10000</name>
</gene>
<dbReference type="OrthoDB" id="9941040at2"/>
<protein>
    <submittedName>
        <fullName evidence="2">Uncharacterized protein</fullName>
    </submittedName>
</protein>
<accession>A0A172ZF74</accession>
<name>A0A172ZF74_9BACL</name>
<evidence type="ECO:0000313" key="2">
    <source>
        <dbReference type="EMBL" id="ANF96301.1"/>
    </source>
</evidence>
<dbReference type="Proteomes" id="UP000078148">
    <property type="component" value="Chromosome"/>
</dbReference>
<feature type="region of interest" description="Disordered" evidence="1">
    <location>
        <begin position="1"/>
        <end position="21"/>
    </location>
</feature>
<sequence length="67" mass="8180">MSHSDLTHLQEKLQQELHKRDPEEQKSILIHLIDDLQKQEQCPLEREDYTISDWQRLQEYLSIPLIR</sequence>
<reference evidence="2 3" key="2">
    <citation type="journal article" date="2016" name="Int. J. Syst. Evol. Microbiol.">
        <title>Paenibacillus bovis sp. nov., isolated from raw yak (Bos grunniens) milk.</title>
        <authorList>
            <person name="Gao C."/>
            <person name="Han J."/>
            <person name="Liu Z."/>
            <person name="Xu X."/>
            <person name="Hang F."/>
            <person name="Wu Z."/>
        </authorList>
    </citation>
    <scope>NUCLEOTIDE SEQUENCE [LARGE SCALE GENOMIC DNA]</scope>
    <source>
        <strain evidence="2 3">BD3526</strain>
    </source>
</reference>
<dbReference type="AlphaFoldDB" id="A0A172ZF74"/>